<name>A0A9W7T5P8_TRIRA</name>
<evidence type="ECO:0000256" key="1">
    <source>
        <dbReference type="SAM" id="MobiDB-lite"/>
    </source>
</evidence>
<dbReference type="PANTHER" id="PTHR22409">
    <property type="entry name" value="CHROMOSOME 19 OPEN READING FRAME 44"/>
    <property type="match status" value="1"/>
</dbReference>
<feature type="region of interest" description="Disordered" evidence="1">
    <location>
        <begin position="136"/>
        <end position="309"/>
    </location>
</feature>
<dbReference type="PANTHER" id="PTHR22409:SF2">
    <property type="entry name" value="CHROMOSOME 19 OPEN READING FRAME 44"/>
    <property type="match status" value="1"/>
</dbReference>
<feature type="compositionally biased region" description="Low complexity" evidence="1">
    <location>
        <begin position="269"/>
        <end position="290"/>
    </location>
</feature>
<evidence type="ECO:0000313" key="3">
    <source>
        <dbReference type="EMBL" id="KAI7791202.1"/>
    </source>
</evidence>
<accession>A0A9W7T5P8</accession>
<dbReference type="Proteomes" id="UP001059041">
    <property type="component" value="Linkage Group LG25"/>
</dbReference>
<feature type="compositionally biased region" description="Basic and acidic residues" evidence="1">
    <location>
        <begin position="300"/>
        <end position="309"/>
    </location>
</feature>
<reference evidence="3" key="1">
    <citation type="submission" date="2021-02" db="EMBL/GenBank/DDBJ databases">
        <title>Comparative genomics reveals that relaxation of natural selection precedes convergent phenotypic evolution of cavefish.</title>
        <authorList>
            <person name="Peng Z."/>
        </authorList>
    </citation>
    <scope>NUCLEOTIDE SEQUENCE</scope>
    <source>
        <tissue evidence="3">Muscle</tissue>
    </source>
</reference>
<evidence type="ECO:0000313" key="4">
    <source>
        <dbReference type="Proteomes" id="UP001059041"/>
    </source>
</evidence>
<feature type="compositionally biased region" description="Basic and acidic residues" evidence="1">
    <location>
        <begin position="62"/>
        <end position="75"/>
    </location>
</feature>
<feature type="compositionally biased region" description="Polar residues" evidence="1">
    <location>
        <begin position="184"/>
        <end position="193"/>
    </location>
</feature>
<feature type="region of interest" description="Disordered" evidence="1">
    <location>
        <begin position="364"/>
        <end position="495"/>
    </location>
</feature>
<feature type="compositionally biased region" description="Polar residues" evidence="1">
    <location>
        <begin position="482"/>
        <end position="493"/>
    </location>
</feature>
<dbReference type="InterPro" id="IPR040120">
    <property type="entry name" value="C19orf44-like"/>
</dbReference>
<proteinExistence type="predicted"/>
<feature type="compositionally biased region" description="Polar residues" evidence="1">
    <location>
        <begin position="373"/>
        <end position="382"/>
    </location>
</feature>
<sequence length="609" mass="66764">MCSRGGARSSVLDRANAQLSGQRISIISKDKRDVGNFRTVGPQTTQTQFSDLSDVSSTSQSKNRDDQYDLGKKALENSSMGGGSRFLKKTTRDATRDGRSSPGGTPAGTDTLEFIPQRSSQSAALSRLSLIENRFRNQKVKGDGPGVQTEPQGTHLSLQSSSDLSMTGSRFLKKKIPSEPQEQKVPQKTQLNAVTRGVNERNGRTFSPDSDEQDMQRLLGDSFSLSEDIVRKPASPQPVHKLYRKSSKTSSIPSPTSDRHNRQNQELYSRVQPSPSPSPNSSSRPVSRRVVFAERSVSSESDHSEIRSLDDLFPVAAAASDLDDTVSERSAASDDFKLQVMSLDDLAPVLSEVSEISLDKIETKAKTEDNIKKSSYNISTVDSPPAPEQISAAYESDFESEIPSEEPPSASEISEHLTDEDVVSEAQYSSYKSQDDDDTLSESSRSSSCHRDSYSESSSQSGSDETVTQGPSPDRQVKEAAVQTQTDGLTYPSSGMAGAGPSLGMTYVDPTLIASHMVSAEAMESLTSYSPAMLALNDMLRQQLALTRAFIESTRHHYTSVLESLGPTNYKYTTLEDTKEFIRTHRPPKLSIEEALQEVLKEMRDYHYN</sequence>
<dbReference type="Pfam" id="PF15391">
    <property type="entry name" value="DUF4614"/>
    <property type="match status" value="1"/>
</dbReference>
<feature type="domain" description="DUF4614" evidence="2">
    <location>
        <begin position="422"/>
        <end position="587"/>
    </location>
</feature>
<feature type="compositionally biased region" description="Polar residues" evidence="1">
    <location>
        <begin position="149"/>
        <end position="168"/>
    </location>
</feature>
<dbReference type="AlphaFoldDB" id="A0A9W7T5P8"/>
<protein>
    <recommendedName>
        <fullName evidence="2">DUF4614 domain-containing protein</fullName>
    </recommendedName>
</protein>
<dbReference type="EMBL" id="JAFHDT010000025">
    <property type="protein sequence ID" value="KAI7791202.1"/>
    <property type="molecule type" value="Genomic_DNA"/>
</dbReference>
<feature type="compositionally biased region" description="Low complexity" evidence="1">
    <location>
        <begin position="50"/>
        <end position="61"/>
    </location>
</feature>
<feature type="region of interest" description="Disordered" evidence="1">
    <location>
        <begin position="1"/>
        <end position="119"/>
    </location>
</feature>
<gene>
    <name evidence="3" type="ORF">IRJ41_012236</name>
</gene>
<feature type="compositionally biased region" description="Basic and acidic residues" evidence="1">
    <location>
        <begin position="90"/>
        <end position="99"/>
    </location>
</feature>
<comment type="caution">
    <text evidence="3">The sequence shown here is derived from an EMBL/GenBank/DDBJ whole genome shotgun (WGS) entry which is preliminary data.</text>
</comment>
<keyword evidence="4" id="KW-1185">Reference proteome</keyword>
<organism evidence="3 4">
    <name type="scientific">Triplophysa rosa</name>
    <name type="common">Cave loach</name>
    <dbReference type="NCBI Taxonomy" id="992332"/>
    <lineage>
        <taxon>Eukaryota</taxon>
        <taxon>Metazoa</taxon>
        <taxon>Chordata</taxon>
        <taxon>Craniata</taxon>
        <taxon>Vertebrata</taxon>
        <taxon>Euteleostomi</taxon>
        <taxon>Actinopterygii</taxon>
        <taxon>Neopterygii</taxon>
        <taxon>Teleostei</taxon>
        <taxon>Ostariophysi</taxon>
        <taxon>Cypriniformes</taxon>
        <taxon>Nemacheilidae</taxon>
        <taxon>Triplophysa</taxon>
    </lineage>
</organism>
<dbReference type="InterPro" id="IPR027884">
    <property type="entry name" value="DUF4614"/>
</dbReference>
<evidence type="ECO:0000259" key="2">
    <source>
        <dbReference type="Pfam" id="PF15391"/>
    </source>
</evidence>